<evidence type="ECO:0000256" key="1">
    <source>
        <dbReference type="ARBA" id="ARBA00023015"/>
    </source>
</evidence>
<reference evidence="6 7" key="1">
    <citation type="journal article" date="2012" name="J. Bacteriol.">
        <title>Genome sequence of benzo(a)pyrene-degrading bacterium Novosphingobium pentaromativorans US6-1.</title>
        <authorList>
            <person name="Luo Y.R."/>
            <person name="Kang S.G."/>
            <person name="Kim S.J."/>
            <person name="Kim M.R."/>
            <person name="Li N."/>
            <person name="Lee J.H."/>
            <person name="Kwon K.K."/>
        </authorList>
    </citation>
    <scope>NUCLEOTIDE SEQUENCE [LARGE SCALE GENOMIC DNA]</scope>
    <source>
        <strain evidence="6 7">US6-1</strain>
    </source>
</reference>
<evidence type="ECO:0000313" key="6">
    <source>
        <dbReference type="EMBL" id="EHJ60478.1"/>
    </source>
</evidence>
<evidence type="ECO:0000259" key="5">
    <source>
        <dbReference type="PROSITE" id="PS50977"/>
    </source>
</evidence>
<evidence type="ECO:0000313" key="7">
    <source>
        <dbReference type="Proteomes" id="UP000004030"/>
    </source>
</evidence>
<proteinExistence type="predicted"/>
<keyword evidence="2 4" id="KW-0238">DNA-binding</keyword>
<dbReference type="PATRIC" id="fig|1088721.3.peg.2578"/>
<protein>
    <submittedName>
        <fullName evidence="6">TetR family transcriptional regulator</fullName>
    </submittedName>
</protein>
<dbReference type="PANTHER" id="PTHR30055:SF234">
    <property type="entry name" value="HTH-TYPE TRANSCRIPTIONAL REGULATOR BETI"/>
    <property type="match status" value="1"/>
</dbReference>
<dbReference type="STRING" id="1088721.JI59_07030"/>
<evidence type="ECO:0000256" key="2">
    <source>
        <dbReference type="ARBA" id="ARBA00023125"/>
    </source>
</evidence>
<comment type="caution">
    <text evidence="6">The sequence shown here is derived from an EMBL/GenBank/DDBJ whole genome shotgun (WGS) entry which is preliminary data.</text>
</comment>
<dbReference type="InterPro" id="IPR050109">
    <property type="entry name" value="HTH-type_TetR-like_transc_reg"/>
</dbReference>
<dbReference type="GO" id="GO:0003700">
    <property type="term" value="F:DNA-binding transcription factor activity"/>
    <property type="evidence" value="ECO:0007669"/>
    <property type="project" value="TreeGrafter"/>
</dbReference>
<organism evidence="6 7">
    <name type="scientific">Novosphingobium pentaromativorans US6-1</name>
    <dbReference type="NCBI Taxonomy" id="1088721"/>
    <lineage>
        <taxon>Bacteria</taxon>
        <taxon>Pseudomonadati</taxon>
        <taxon>Pseudomonadota</taxon>
        <taxon>Alphaproteobacteria</taxon>
        <taxon>Sphingomonadales</taxon>
        <taxon>Sphingomonadaceae</taxon>
        <taxon>Novosphingobium</taxon>
    </lineage>
</organism>
<keyword evidence="7" id="KW-1185">Reference proteome</keyword>
<sequence>MSDKVVSAARKLFAKRGFHQTAMADLAKEADVSVGAIYRVFPSKQDIIHAIIEADTARVLGELTHDVSRIRSGEATVGAVLEDIMVRGSVDKDKALIHEVLAEGHRSVQVAEAISEIYVHYRAMFREMAVFANPDLSEEELSGAEDLLLACLFSTGHRELTSCRLGARESARTVTRLIMRGLGSSE</sequence>
<evidence type="ECO:0000256" key="3">
    <source>
        <dbReference type="ARBA" id="ARBA00023163"/>
    </source>
</evidence>
<dbReference type="PRINTS" id="PR00455">
    <property type="entry name" value="HTHTETR"/>
</dbReference>
<dbReference type="PROSITE" id="PS50977">
    <property type="entry name" value="HTH_TETR_2"/>
    <property type="match status" value="1"/>
</dbReference>
<keyword evidence="1" id="KW-0805">Transcription regulation</keyword>
<dbReference type="Gene3D" id="1.10.357.10">
    <property type="entry name" value="Tetracycline Repressor, domain 2"/>
    <property type="match status" value="1"/>
</dbReference>
<gene>
    <name evidence="6" type="ORF">NSU_2608</name>
</gene>
<dbReference type="EMBL" id="AGFM01000038">
    <property type="protein sequence ID" value="EHJ60478.1"/>
    <property type="molecule type" value="Genomic_DNA"/>
</dbReference>
<name>G6EE37_9SPHN</name>
<dbReference type="eggNOG" id="COG1309">
    <property type="taxonomic scope" value="Bacteria"/>
</dbReference>
<dbReference type="Proteomes" id="UP000004030">
    <property type="component" value="Unassembled WGS sequence"/>
</dbReference>
<feature type="DNA-binding region" description="H-T-H motif" evidence="4">
    <location>
        <begin position="22"/>
        <end position="41"/>
    </location>
</feature>
<dbReference type="AlphaFoldDB" id="G6EE37"/>
<accession>G6EE37</accession>
<feature type="domain" description="HTH tetR-type" evidence="5">
    <location>
        <begin position="1"/>
        <end position="59"/>
    </location>
</feature>
<dbReference type="InterPro" id="IPR009057">
    <property type="entry name" value="Homeodomain-like_sf"/>
</dbReference>
<dbReference type="GO" id="GO:0000976">
    <property type="term" value="F:transcription cis-regulatory region binding"/>
    <property type="evidence" value="ECO:0007669"/>
    <property type="project" value="TreeGrafter"/>
</dbReference>
<evidence type="ECO:0000256" key="4">
    <source>
        <dbReference type="PROSITE-ProRule" id="PRU00335"/>
    </source>
</evidence>
<dbReference type="SUPFAM" id="SSF46689">
    <property type="entry name" value="Homeodomain-like"/>
    <property type="match status" value="1"/>
</dbReference>
<dbReference type="Pfam" id="PF00440">
    <property type="entry name" value="TetR_N"/>
    <property type="match status" value="1"/>
</dbReference>
<dbReference type="PANTHER" id="PTHR30055">
    <property type="entry name" value="HTH-TYPE TRANSCRIPTIONAL REGULATOR RUTR"/>
    <property type="match status" value="1"/>
</dbReference>
<keyword evidence="3" id="KW-0804">Transcription</keyword>
<dbReference type="InterPro" id="IPR001647">
    <property type="entry name" value="HTH_TetR"/>
</dbReference>